<organism evidence="2 3">
    <name type="scientific">Acer negundo</name>
    <name type="common">Box elder</name>
    <dbReference type="NCBI Taxonomy" id="4023"/>
    <lineage>
        <taxon>Eukaryota</taxon>
        <taxon>Viridiplantae</taxon>
        <taxon>Streptophyta</taxon>
        <taxon>Embryophyta</taxon>
        <taxon>Tracheophyta</taxon>
        <taxon>Spermatophyta</taxon>
        <taxon>Magnoliopsida</taxon>
        <taxon>eudicotyledons</taxon>
        <taxon>Gunneridae</taxon>
        <taxon>Pentapetalae</taxon>
        <taxon>rosids</taxon>
        <taxon>malvids</taxon>
        <taxon>Sapindales</taxon>
        <taxon>Sapindaceae</taxon>
        <taxon>Hippocastanoideae</taxon>
        <taxon>Acereae</taxon>
        <taxon>Acer</taxon>
    </lineage>
</organism>
<name>A0AAD5IH63_ACENE</name>
<proteinExistence type="predicted"/>
<dbReference type="EMBL" id="JAJSOW010000106">
    <property type="protein sequence ID" value="KAI9162277.1"/>
    <property type="molecule type" value="Genomic_DNA"/>
</dbReference>
<gene>
    <name evidence="2" type="ORF">LWI28_025712</name>
</gene>
<evidence type="ECO:0000256" key="1">
    <source>
        <dbReference type="SAM" id="MobiDB-lite"/>
    </source>
</evidence>
<reference evidence="2" key="1">
    <citation type="journal article" date="2022" name="Plant J.">
        <title>Strategies of tolerance reflected in two North American maple genomes.</title>
        <authorList>
            <person name="McEvoy S.L."/>
            <person name="Sezen U.U."/>
            <person name="Trouern-Trend A."/>
            <person name="McMahon S.M."/>
            <person name="Schaberg P.G."/>
            <person name="Yang J."/>
            <person name="Wegrzyn J.L."/>
            <person name="Swenson N.G."/>
        </authorList>
    </citation>
    <scope>NUCLEOTIDE SEQUENCE</scope>
    <source>
        <strain evidence="2">91603</strain>
    </source>
</reference>
<reference evidence="2" key="2">
    <citation type="submission" date="2023-02" db="EMBL/GenBank/DDBJ databases">
        <authorList>
            <person name="Swenson N.G."/>
            <person name="Wegrzyn J.L."/>
            <person name="Mcevoy S.L."/>
        </authorList>
    </citation>
    <scope>NUCLEOTIDE SEQUENCE</scope>
    <source>
        <strain evidence="2">91603</strain>
        <tissue evidence="2">Leaf</tissue>
    </source>
</reference>
<keyword evidence="3" id="KW-1185">Reference proteome</keyword>
<evidence type="ECO:0000313" key="3">
    <source>
        <dbReference type="Proteomes" id="UP001064489"/>
    </source>
</evidence>
<feature type="compositionally biased region" description="Polar residues" evidence="1">
    <location>
        <begin position="15"/>
        <end position="34"/>
    </location>
</feature>
<dbReference type="Proteomes" id="UP001064489">
    <property type="component" value="Chromosome 2"/>
</dbReference>
<comment type="caution">
    <text evidence="2">The sequence shown here is derived from an EMBL/GenBank/DDBJ whole genome shotgun (WGS) entry which is preliminary data.</text>
</comment>
<accession>A0AAD5IH63</accession>
<protein>
    <submittedName>
        <fullName evidence="2">Uncharacterized protein</fullName>
    </submittedName>
</protein>
<dbReference type="AlphaFoldDB" id="A0AAD5IH63"/>
<feature type="region of interest" description="Disordered" evidence="1">
    <location>
        <begin position="1"/>
        <end position="34"/>
    </location>
</feature>
<evidence type="ECO:0000313" key="2">
    <source>
        <dbReference type="EMBL" id="KAI9162277.1"/>
    </source>
</evidence>
<sequence>MGIDATMTKPDEAVTSLSNKTTLDPAASSSSLRPIISTGQKEALKNTVYLDDSTDPLHTEHVDINVITNTVIAHTEPLIDPPMVEPHLHTFEGEVSSDTDSEGTESDFSHSKVESLGQINWKIQIGRKLQLKKIDLRSIKSTLFGLEASYGEDTYYVADDRIVSVSRLRKT</sequence>